<keyword evidence="4" id="KW-0808">Transferase</keyword>
<dbReference type="SUPFAM" id="SSF48239">
    <property type="entry name" value="Terpenoid cyclases/Protein prenyltransferases"/>
    <property type="match status" value="1"/>
</dbReference>
<keyword evidence="7" id="KW-0862">Zinc</keyword>
<keyword evidence="10" id="KW-1185">Reference proteome</keyword>
<dbReference type="GO" id="GO:0005953">
    <property type="term" value="C:CAAX-protein geranylgeranyltransferase complex"/>
    <property type="evidence" value="ECO:0007669"/>
    <property type="project" value="TreeGrafter"/>
</dbReference>
<dbReference type="Proteomes" id="UP000274131">
    <property type="component" value="Unassembled WGS sequence"/>
</dbReference>
<name>A0A0N4UZE3_ENTVE</name>
<gene>
    <name evidence="9" type="ORF">EVEC_LOCUS2698</name>
</gene>
<reference evidence="9 10" key="2">
    <citation type="submission" date="2018-10" db="EMBL/GenBank/DDBJ databases">
        <authorList>
            <consortium name="Pathogen Informatics"/>
        </authorList>
    </citation>
    <scope>NUCLEOTIDE SEQUENCE [LARGE SCALE GENOMIC DNA]</scope>
</reference>
<dbReference type="InterPro" id="IPR001330">
    <property type="entry name" value="Prenyltrans"/>
</dbReference>
<evidence type="ECO:0000256" key="6">
    <source>
        <dbReference type="ARBA" id="ARBA00022737"/>
    </source>
</evidence>
<proteinExistence type="inferred from homology"/>
<comment type="similarity">
    <text evidence="2">Belongs to the protein prenyltransferase subunit beta family.</text>
</comment>
<evidence type="ECO:0000259" key="8">
    <source>
        <dbReference type="Pfam" id="PF00432"/>
    </source>
</evidence>
<evidence type="ECO:0000313" key="11">
    <source>
        <dbReference type="WBParaSite" id="EVEC_0000299001-mRNA-1"/>
    </source>
</evidence>
<dbReference type="OrthoDB" id="24893at2759"/>
<sequence length="840" mass="94986">MSYCSPRRPNFGFFEHGCAAYGGLQFDGGPSCDNQHESRSIFIPKYNLARYWQRFYLEPHSIGFPSFLFRIAKEKRFNLPPGHWPFDTDNLQLQNRNLLTGASEDDTTVKLWCTGQQSDRRRIFEYSVRLKQDGITGEEWELFAKNGELTNEPKSVDVPSSLLELRCGGHLDGERYLFGRCEDCLLVVKPVSNAAIPIINTSVLEFSLVPYMYNEVILLDRKHLWFVDLETAMGLSRVKTSDRITHLTPSDHPRTVLVADSQKVTAVDIRESCRKEKLFFSIPDYDSCDSAAPKTDYAGAFQDQEIKHLKALKDIPRITAVVTSRKIYMLDERVPEKPFIDIAHSVFNGGHYVYVAPPFRDASNTPSRIFTFYILQHLCAPDVQQFSLYDHGLVSKWSMLAPIKRLMEPVDAARFFMEQPKYGIRLTRHQQISLYGIGPTRAIHVQDGILNDKYGHERHLLFRVTDDGSIWVESVRVADDSDLKEKALYRASDELRARLVKVSKVPRCFGTDVTIDGHSREPGSFLKNVTSASFENKNPKLNFDDSLSPLTLVSTSCEKHAYGFRGSLGSAPPREGFYGSAGGDSSEWCIYDSGNLSQTYVALCLLLILGDDLSRVDKRAVLDGVGCCQLPDGSFCSQQGSESDMRFVFTAVAVCFILNDFSTINIPQMLDYIKKSVSYDGGIGQGPGLESHGGSTYCAVASLFLTGNLWTNTVLNRRQIERLKKWCLMRQSEGFHGRPNKPDDSCYAYWIGATLEMLDAHSFFDHTALRKFLMSVQNQYSGFARNPDSLPDLLHTYFSIAGLSLIQEPFLCPLYSPLNISRRSYERLLKIHSYSHLPIT</sequence>
<evidence type="ECO:0000256" key="4">
    <source>
        <dbReference type="ARBA" id="ARBA00022679"/>
    </source>
</evidence>
<evidence type="ECO:0000256" key="3">
    <source>
        <dbReference type="ARBA" id="ARBA00022602"/>
    </source>
</evidence>
<dbReference type="PANTHER" id="PTHR11774:SF4">
    <property type="entry name" value="GERANYLGERANYL TRANSFERASE TYPE-1 SUBUNIT BETA"/>
    <property type="match status" value="1"/>
</dbReference>
<evidence type="ECO:0000256" key="2">
    <source>
        <dbReference type="ARBA" id="ARBA00010497"/>
    </source>
</evidence>
<accession>A0A0N4UZE3</accession>
<dbReference type="GO" id="GO:0046872">
    <property type="term" value="F:metal ion binding"/>
    <property type="evidence" value="ECO:0007669"/>
    <property type="project" value="UniProtKB-KW"/>
</dbReference>
<dbReference type="WBParaSite" id="EVEC_0000299001-mRNA-1">
    <property type="protein sequence ID" value="EVEC_0000299001-mRNA-1"/>
    <property type="gene ID" value="EVEC_0000299001"/>
</dbReference>
<comment type="cofactor">
    <cofactor evidence="1">
        <name>Zn(2+)</name>
        <dbReference type="ChEBI" id="CHEBI:29105"/>
    </cofactor>
</comment>
<organism evidence="11">
    <name type="scientific">Enterobius vermicularis</name>
    <name type="common">Human pinworm</name>
    <dbReference type="NCBI Taxonomy" id="51028"/>
    <lineage>
        <taxon>Eukaryota</taxon>
        <taxon>Metazoa</taxon>
        <taxon>Ecdysozoa</taxon>
        <taxon>Nematoda</taxon>
        <taxon>Chromadorea</taxon>
        <taxon>Rhabditida</taxon>
        <taxon>Spirurina</taxon>
        <taxon>Oxyuridomorpha</taxon>
        <taxon>Oxyuroidea</taxon>
        <taxon>Oxyuridae</taxon>
        <taxon>Enterobius</taxon>
    </lineage>
</organism>
<protein>
    <submittedName>
        <fullName evidence="11">Geranylgeranyl transferase type-1 subunit beta</fullName>
    </submittedName>
</protein>
<dbReference type="Gene3D" id="1.50.10.20">
    <property type="match status" value="1"/>
</dbReference>
<dbReference type="InterPro" id="IPR008930">
    <property type="entry name" value="Terpenoid_cyclase/PrenylTrfase"/>
</dbReference>
<dbReference type="InterPro" id="IPR045089">
    <property type="entry name" value="PGGT1B-like"/>
</dbReference>
<dbReference type="GO" id="GO:0004662">
    <property type="term" value="F:CAAX-protein geranylgeranyltransferase activity"/>
    <property type="evidence" value="ECO:0007669"/>
    <property type="project" value="TreeGrafter"/>
</dbReference>
<dbReference type="Pfam" id="PF00432">
    <property type="entry name" value="Prenyltrans"/>
    <property type="match status" value="1"/>
</dbReference>
<dbReference type="PANTHER" id="PTHR11774">
    <property type="entry name" value="GERANYLGERANYL TRANSFERASE TYPE BETA SUBUNIT"/>
    <property type="match status" value="1"/>
</dbReference>
<dbReference type="STRING" id="51028.A0A0N4UZE3"/>
<evidence type="ECO:0000256" key="7">
    <source>
        <dbReference type="ARBA" id="ARBA00022833"/>
    </source>
</evidence>
<evidence type="ECO:0000256" key="5">
    <source>
        <dbReference type="ARBA" id="ARBA00022723"/>
    </source>
</evidence>
<keyword evidence="5" id="KW-0479">Metal-binding</keyword>
<keyword evidence="6" id="KW-0677">Repeat</keyword>
<dbReference type="AlphaFoldDB" id="A0A0N4UZE3"/>
<dbReference type="EMBL" id="UXUI01007433">
    <property type="protein sequence ID" value="VDD87555.1"/>
    <property type="molecule type" value="Genomic_DNA"/>
</dbReference>
<evidence type="ECO:0000256" key="1">
    <source>
        <dbReference type="ARBA" id="ARBA00001947"/>
    </source>
</evidence>
<evidence type="ECO:0000313" key="10">
    <source>
        <dbReference type="Proteomes" id="UP000274131"/>
    </source>
</evidence>
<evidence type="ECO:0000313" key="9">
    <source>
        <dbReference type="EMBL" id="VDD87555.1"/>
    </source>
</evidence>
<feature type="domain" description="Prenyltransferase alpha-alpha toroid" evidence="8">
    <location>
        <begin position="556"/>
        <end position="815"/>
    </location>
</feature>
<reference evidence="11" key="1">
    <citation type="submission" date="2017-02" db="UniProtKB">
        <authorList>
            <consortium name="WormBaseParasite"/>
        </authorList>
    </citation>
    <scope>IDENTIFICATION</scope>
</reference>
<keyword evidence="3" id="KW-0637">Prenyltransferase</keyword>